<reference evidence="1 2" key="1">
    <citation type="submission" date="2017-01" db="EMBL/GenBank/DDBJ databases">
        <authorList>
            <person name="Erauso G."/>
        </authorList>
    </citation>
    <scope>NUCLEOTIDE SEQUENCE [LARGE SCALE GENOMIC DNA]</scope>
    <source>
        <strain evidence="1">MESINF1</strain>
    </source>
</reference>
<name>A0A7Z7LF67_9BACT</name>
<accession>A0A7Z7LF67</accession>
<dbReference type="AlphaFoldDB" id="A0A7Z7LF67"/>
<dbReference type="EMBL" id="LS974202">
    <property type="protein sequence ID" value="SSC12748.1"/>
    <property type="molecule type" value="Genomic_DNA"/>
</dbReference>
<protein>
    <submittedName>
        <fullName evidence="1">Uncharacterized protein</fullName>
    </submittedName>
</protein>
<dbReference type="KEGG" id="minf:MESINF_1304"/>
<evidence type="ECO:0000313" key="1">
    <source>
        <dbReference type="EMBL" id="SSC12748.1"/>
    </source>
</evidence>
<gene>
    <name evidence="1" type="ORF">MESINF_1304</name>
</gene>
<sequence>MPDSLDVILSLTQNHGFLRSGSRVGARDDRMGVPKSEIPYRFITG</sequence>
<evidence type="ECO:0000313" key="2">
    <source>
        <dbReference type="Proteomes" id="UP000250796"/>
    </source>
</evidence>
<proteinExistence type="predicted"/>
<keyword evidence="2" id="KW-1185">Reference proteome</keyword>
<organism evidence="1 2">
    <name type="scientific">Mesotoga infera</name>
    <dbReference type="NCBI Taxonomy" id="1236046"/>
    <lineage>
        <taxon>Bacteria</taxon>
        <taxon>Thermotogati</taxon>
        <taxon>Thermotogota</taxon>
        <taxon>Thermotogae</taxon>
        <taxon>Kosmotogales</taxon>
        <taxon>Kosmotogaceae</taxon>
        <taxon>Mesotoga</taxon>
    </lineage>
</organism>
<dbReference type="Proteomes" id="UP000250796">
    <property type="component" value="Chromosome MESINF"/>
</dbReference>